<dbReference type="Proteomes" id="UP001385892">
    <property type="component" value="Unassembled WGS sequence"/>
</dbReference>
<dbReference type="PANTHER" id="PTHR43433:SF5">
    <property type="entry name" value="AB HYDROLASE-1 DOMAIN-CONTAINING PROTEIN"/>
    <property type="match status" value="1"/>
</dbReference>
<comment type="similarity">
    <text evidence="1">Belongs to the peptidase S33 family.</text>
</comment>
<evidence type="ECO:0000313" key="5">
    <source>
        <dbReference type="Proteomes" id="UP001385892"/>
    </source>
</evidence>
<keyword evidence="2 4" id="KW-0378">Hydrolase</keyword>
<dbReference type="SUPFAM" id="SSF53474">
    <property type="entry name" value="alpha/beta-Hydrolases"/>
    <property type="match status" value="1"/>
</dbReference>
<dbReference type="InterPro" id="IPR029058">
    <property type="entry name" value="AB_hydrolase_fold"/>
</dbReference>
<gene>
    <name evidence="4" type="ORF">WKW82_29480</name>
</gene>
<proteinExistence type="inferred from homology"/>
<reference evidence="4 5" key="1">
    <citation type="submission" date="2024-03" db="EMBL/GenBank/DDBJ databases">
        <title>Novel species of the genus Variovorax.</title>
        <authorList>
            <person name="Liu Q."/>
            <person name="Xin Y.-H."/>
        </authorList>
    </citation>
    <scope>NUCLEOTIDE SEQUENCE [LARGE SCALE GENOMIC DNA]</scope>
    <source>
        <strain evidence="4 5">KACC 18900</strain>
    </source>
</reference>
<sequence>MAEVIELRGTQTYCEVAGHGPPLLMLHGAEGSRRQFTAIRPELEPHFTVITYDQRDCGDTANPETPATLVTLADDAKALLEALGYPTAHVFGTSFGGRVAQALTARHAAAVRRLVLASTWPLPLSLATANAEVAHVLGQLRSQLPASAELLAEYFYPPDYLAAHPAARRHFASAPARSDRSDRRRETVTDNSDLNIARIGQPTLLIAGAMDRIVPPELTLALAESISDTQAIVLPGVGHLGVTQAPAAVARHVVDFLSRD</sequence>
<organism evidence="4 5">
    <name type="scientific">Variovorax rhizosphaerae</name>
    <dbReference type="NCBI Taxonomy" id="1836200"/>
    <lineage>
        <taxon>Bacteria</taxon>
        <taxon>Pseudomonadati</taxon>
        <taxon>Pseudomonadota</taxon>
        <taxon>Betaproteobacteria</taxon>
        <taxon>Burkholderiales</taxon>
        <taxon>Comamonadaceae</taxon>
        <taxon>Variovorax</taxon>
    </lineage>
</organism>
<dbReference type="EMBL" id="JBBKZT010000017">
    <property type="protein sequence ID" value="MEJ8850805.1"/>
    <property type="molecule type" value="Genomic_DNA"/>
</dbReference>
<feature type="domain" description="AB hydrolase-1" evidence="3">
    <location>
        <begin position="21"/>
        <end position="241"/>
    </location>
</feature>
<dbReference type="InterPro" id="IPR002410">
    <property type="entry name" value="Peptidase_S33"/>
</dbReference>
<evidence type="ECO:0000313" key="4">
    <source>
        <dbReference type="EMBL" id="MEJ8850805.1"/>
    </source>
</evidence>
<dbReference type="PANTHER" id="PTHR43433">
    <property type="entry name" value="HYDROLASE, ALPHA/BETA FOLD FAMILY PROTEIN"/>
    <property type="match status" value="1"/>
</dbReference>
<evidence type="ECO:0000256" key="1">
    <source>
        <dbReference type="ARBA" id="ARBA00010088"/>
    </source>
</evidence>
<dbReference type="RefSeq" id="WP_340346260.1">
    <property type="nucleotide sequence ID" value="NZ_JBBKZT010000017.1"/>
</dbReference>
<comment type="caution">
    <text evidence="4">The sequence shown here is derived from an EMBL/GenBank/DDBJ whole genome shotgun (WGS) entry which is preliminary data.</text>
</comment>
<evidence type="ECO:0000256" key="2">
    <source>
        <dbReference type="ARBA" id="ARBA00022801"/>
    </source>
</evidence>
<name>A0ABU8WVD9_9BURK</name>
<dbReference type="InterPro" id="IPR050471">
    <property type="entry name" value="AB_hydrolase"/>
</dbReference>
<dbReference type="Gene3D" id="3.40.50.1820">
    <property type="entry name" value="alpha/beta hydrolase"/>
    <property type="match status" value="1"/>
</dbReference>
<dbReference type="Pfam" id="PF00561">
    <property type="entry name" value="Abhydrolase_1"/>
    <property type="match status" value="1"/>
</dbReference>
<keyword evidence="5" id="KW-1185">Reference proteome</keyword>
<dbReference type="InterPro" id="IPR000073">
    <property type="entry name" value="AB_hydrolase_1"/>
</dbReference>
<dbReference type="PRINTS" id="PR00111">
    <property type="entry name" value="ABHYDROLASE"/>
</dbReference>
<accession>A0ABU8WVD9</accession>
<dbReference type="PRINTS" id="PR00793">
    <property type="entry name" value="PROAMNOPTASE"/>
</dbReference>
<dbReference type="GO" id="GO:0016787">
    <property type="term" value="F:hydrolase activity"/>
    <property type="evidence" value="ECO:0007669"/>
    <property type="project" value="UniProtKB-KW"/>
</dbReference>
<evidence type="ECO:0000259" key="3">
    <source>
        <dbReference type="Pfam" id="PF00561"/>
    </source>
</evidence>
<protein>
    <submittedName>
        <fullName evidence="4">Alpha/beta fold hydrolase</fullName>
    </submittedName>
</protein>